<comment type="caution">
    <text evidence="13">The sequence shown here is derived from an EMBL/GenBank/DDBJ whole genome shotgun (WGS) entry which is preliminary data.</text>
</comment>
<evidence type="ECO:0000256" key="8">
    <source>
        <dbReference type="ARBA" id="ARBA00022989"/>
    </source>
</evidence>
<feature type="domain" description="Cadherin" evidence="12">
    <location>
        <begin position="166"/>
        <end position="265"/>
    </location>
</feature>
<dbReference type="CDD" id="cd11304">
    <property type="entry name" value="Cadherin_repeat"/>
    <property type="match status" value="2"/>
</dbReference>
<evidence type="ECO:0000256" key="9">
    <source>
        <dbReference type="ARBA" id="ARBA00023136"/>
    </source>
</evidence>
<reference evidence="13 14" key="1">
    <citation type="submission" date="2015-09" db="EMBL/GenBank/DDBJ databases">
        <title>Draft genome of the scarab beetle Oryctes borbonicus.</title>
        <authorList>
            <person name="Meyer J.M."/>
            <person name="Markov G.V."/>
            <person name="Baskaran P."/>
            <person name="Herrmann M."/>
            <person name="Sommer R.J."/>
            <person name="Roedelsperger C."/>
        </authorList>
    </citation>
    <scope>NUCLEOTIDE SEQUENCE [LARGE SCALE GENOMIC DNA]</scope>
    <source>
        <strain evidence="13">OB123</strain>
        <tissue evidence="13">Whole animal</tissue>
    </source>
</reference>
<evidence type="ECO:0000313" key="14">
    <source>
        <dbReference type="Proteomes" id="UP000051574"/>
    </source>
</evidence>
<evidence type="ECO:0000256" key="7">
    <source>
        <dbReference type="ARBA" id="ARBA00022889"/>
    </source>
</evidence>
<evidence type="ECO:0000256" key="2">
    <source>
        <dbReference type="ARBA" id="ARBA00004479"/>
    </source>
</evidence>
<keyword evidence="9" id="KW-0472">Membrane</keyword>
<proteinExistence type="predicted"/>
<dbReference type="InterPro" id="IPR020894">
    <property type="entry name" value="Cadherin_CS"/>
</dbReference>
<keyword evidence="6 11" id="KW-0106">Calcium</keyword>
<name>A0A0T6ATU9_9SCAR</name>
<dbReference type="Pfam" id="PF00028">
    <property type="entry name" value="Cadherin"/>
    <property type="match status" value="2"/>
</dbReference>
<keyword evidence="3" id="KW-0812">Transmembrane</keyword>
<keyword evidence="10" id="KW-0325">Glycoprotein</keyword>
<feature type="non-terminal residue" evidence="13">
    <location>
        <position position="266"/>
    </location>
</feature>
<feature type="domain" description="Cadherin" evidence="12">
    <location>
        <begin position="2"/>
        <end position="44"/>
    </location>
</feature>
<dbReference type="OrthoDB" id="6252479at2759"/>
<feature type="domain" description="Cadherin" evidence="12">
    <location>
        <begin position="44"/>
        <end position="165"/>
    </location>
</feature>
<evidence type="ECO:0000256" key="10">
    <source>
        <dbReference type="ARBA" id="ARBA00023180"/>
    </source>
</evidence>
<keyword evidence="7" id="KW-0130">Cell adhesion</keyword>
<evidence type="ECO:0000256" key="11">
    <source>
        <dbReference type="PROSITE-ProRule" id="PRU00043"/>
    </source>
</evidence>
<dbReference type="PROSITE" id="PS00232">
    <property type="entry name" value="CADHERIN_1"/>
    <property type="match status" value="1"/>
</dbReference>
<evidence type="ECO:0000313" key="13">
    <source>
        <dbReference type="EMBL" id="KRT78309.1"/>
    </source>
</evidence>
<dbReference type="GO" id="GO:0005886">
    <property type="term" value="C:plasma membrane"/>
    <property type="evidence" value="ECO:0007669"/>
    <property type="project" value="UniProtKB-SubCell"/>
</dbReference>
<evidence type="ECO:0000259" key="12">
    <source>
        <dbReference type="PROSITE" id="PS50268"/>
    </source>
</evidence>
<accession>A0A0T6ATU9</accession>
<dbReference type="GO" id="GO:0005509">
    <property type="term" value="F:calcium ion binding"/>
    <property type="evidence" value="ECO:0007669"/>
    <property type="project" value="UniProtKB-UniRule"/>
</dbReference>
<keyword evidence="14" id="KW-1185">Reference proteome</keyword>
<dbReference type="Proteomes" id="UP000051574">
    <property type="component" value="Unassembled WGS sequence"/>
</dbReference>
<dbReference type="EMBL" id="LJIG01022869">
    <property type="protein sequence ID" value="KRT78309.1"/>
    <property type="molecule type" value="Genomic_DNA"/>
</dbReference>
<evidence type="ECO:0000256" key="3">
    <source>
        <dbReference type="ARBA" id="ARBA00022692"/>
    </source>
</evidence>
<dbReference type="PROSITE" id="PS50268">
    <property type="entry name" value="CADHERIN_2"/>
    <property type="match status" value="3"/>
</dbReference>
<evidence type="ECO:0000256" key="6">
    <source>
        <dbReference type="ARBA" id="ARBA00022837"/>
    </source>
</evidence>
<evidence type="ECO:0000256" key="1">
    <source>
        <dbReference type="ARBA" id="ARBA00004162"/>
    </source>
</evidence>
<dbReference type="SMART" id="SM00112">
    <property type="entry name" value="CA"/>
    <property type="match status" value="2"/>
</dbReference>
<dbReference type="GO" id="GO:0007156">
    <property type="term" value="P:homophilic cell adhesion via plasma membrane adhesion molecules"/>
    <property type="evidence" value="ECO:0007669"/>
    <property type="project" value="InterPro"/>
</dbReference>
<evidence type="ECO:0000256" key="5">
    <source>
        <dbReference type="ARBA" id="ARBA00022737"/>
    </source>
</evidence>
<dbReference type="PANTHER" id="PTHR24028">
    <property type="entry name" value="CADHERIN-87A"/>
    <property type="match status" value="1"/>
</dbReference>
<keyword evidence="5" id="KW-0677">Repeat</keyword>
<dbReference type="InterPro" id="IPR015919">
    <property type="entry name" value="Cadherin-like_sf"/>
</dbReference>
<dbReference type="InterPro" id="IPR002126">
    <property type="entry name" value="Cadherin-like_dom"/>
</dbReference>
<dbReference type="SUPFAM" id="SSF49313">
    <property type="entry name" value="Cadherin-like"/>
    <property type="match status" value="2"/>
</dbReference>
<dbReference type="FunFam" id="2.60.40.60:FF:000118">
    <property type="entry name" value="protocadherin Fat 4"/>
    <property type="match status" value="1"/>
</dbReference>
<keyword evidence="4" id="KW-0732">Signal</keyword>
<protein>
    <submittedName>
        <fullName evidence="13">Cadherin</fullName>
    </submittedName>
</protein>
<dbReference type="AlphaFoldDB" id="A0A0T6ATU9"/>
<keyword evidence="8" id="KW-1133">Transmembrane helix</keyword>
<dbReference type="PANTHER" id="PTHR24028:SF310">
    <property type="entry name" value="NEURAL-CADHERIN-LIKE PROTEIN"/>
    <property type="match status" value="1"/>
</dbReference>
<gene>
    <name evidence="13" type="ORF">AMK59_8692</name>
</gene>
<dbReference type="PRINTS" id="PR00205">
    <property type="entry name" value="CADHERIN"/>
</dbReference>
<sequence length="266" mass="29842">MQTRRTAYVLSVMALDGAPGNQQRHAYSTVNITVMDINNKLPIFPDQGRISIMENTMVGTLITRFNASDLDSTAIIRYALDANLCEAKNERGIPLKPIDFNCSAYFLLDQFDGTLRVAKVIDREVAEIIKLVIRAEDVASDTGPQIATANLVIDVEDANDNNPKFREPYYKFSITENSKSGTLVGSVTADDLDKNRTITYVLEGYPETLKLIHLDNTTGDVFVFNKIDHEVYNWLNMTVKATDSGVPPRYSRTEMYVQVLDENDNN</sequence>
<organism evidence="13 14">
    <name type="scientific">Oryctes borbonicus</name>
    <dbReference type="NCBI Taxonomy" id="1629725"/>
    <lineage>
        <taxon>Eukaryota</taxon>
        <taxon>Metazoa</taxon>
        <taxon>Ecdysozoa</taxon>
        <taxon>Arthropoda</taxon>
        <taxon>Hexapoda</taxon>
        <taxon>Insecta</taxon>
        <taxon>Pterygota</taxon>
        <taxon>Neoptera</taxon>
        <taxon>Endopterygota</taxon>
        <taxon>Coleoptera</taxon>
        <taxon>Polyphaga</taxon>
        <taxon>Scarabaeiformia</taxon>
        <taxon>Scarabaeidae</taxon>
        <taxon>Dynastinae</taxon>
        <taxon>Oryctes</taxon>
    </lineage>
</organism>
<evidence type="ECO:0000256" key="4">
    <source>
        <dbReference type="ARBA" id="ARBA00022729"/>
    </source>
</evidence>
<dbReference type="Gene3D" id="2.60.40.60">
    <property type="entry name" value="Cadherins"/>
    <property type="match status" value="2"/>
</dbReference>
<comment type="subcellular location">
    <subcellularLocation>
        <location evidence="1">Cell membrane</location>
        <topology evidence="1">Single-pass membrane protein</topology>
    </subcellularLocation>
    <subcellularLocation>
        <location evidence="2">Membrane</location>
        <topology evidence="2">Single-pass type I membrane protein</topology>
    </subcellularLocation>
</comment>
<dbReference type="InterPro" id="IPR050174">
    <property type="entry name" value="Protocadherin/Cadherin-CA"/>
</dbReference>